<dbReference type="AlphaFoldDB" id="A0A6J4VZ74"/>
<reference evidence="2" key="1">
    <citation type="submission" date="2020-02" db="EMBL/GenBank/DDBJ databases">
        <authorList>
            <person name="Meier V. D."/>
        </authorList>
    </citation>
    <scope>NUCLEOTIDE SEQUENCE</scope>
    <source>
        <strain evidence="2">AVDCRST_MAG88</strain>
    </source>
</reference>
<name>A0A6J4VZ74_9BACT</name>
<proteinExistence type="predicted"/>
<evidence type="ECO:0000256" key="1">
    <source>
        <dbReference type="SAM" id="MobiDB-lite"/>
    </source>
</evidence>
<feature type="compositionally biased region" description="Low complexity" evidence="1">
    <location>
        <begin position="30"/>
        <end position="57"/>
    </location>
</feature>
<sequence>EGEVHLAAADLARVLPADTLQGFDGERAGGESSAANGAAGAARPADGGRPASQEGNA</sequence>
<evidence type="ECO:0000313" key="2">
    <source>
        <dbReference type="EMBL" id="CAA9589483.1"/>
    </source>
</evidence>
<feature type="region of interest" description="Disordered" evidence="1">
    <location>
        <begin position="21"/>
        <end position="57"/>
    </location>
</feature>
<gene>
    <name evidence="2" type="ORF">AVDCRST_MAG88-4586</name>
</gene>
<feature type="non-terminal residue" evidence="2">
    <location>
        <position position="1"/>
    </location>
</feature>
<dbReference type="EMBL" id="CADCWM010001182">
    <property type="protein sequence ID" value="CAA9589483.1"/>
    <property type="molecule type" value="Genomic_DNA"/>
</dbReference>
<protein>
    <submittedName>
        <fullName evidence="2">Uncharacterized protein</fullName>
    </submittedName>
</protein>
<accession>A0A6J4VZ74</accession>
<organism evidence="2">
    <name type="scientific">uncultured Thermomicrobiales bacterium</name>
    <dbReference type="NCBI Taxonomy" id="1645740"/>
    <lineage>
        <taxon>Bacteria</taxon>
        <taxon>Pseudomonadati</taxon>
        <taxon>Thermomicrobiota</taxon>
        <taxon>Thermomicrobia</taxon>
        <taxon>Thermomicrobiales</taxon>
        <taxon>environmental samples</taxon>
    </lineage>
</organism>